<sequence>MVKQFASQQPLAANPYAVPRTIEPAITNCVLCHRPIKTKDWSAHKNSKAHRKREDEERRAENGFEGGAVNIPFGTDIPVATEASLNSWGSPEAANFSAGGANASGGNPCYECGEQGHMKRDW</sequence>
<dbReference type="GO" id="GO:0008270">
    <property type="term" value="F:zinc ion binding"/>
    <property type="evidence" value="ECO:0007669"/>
    <property type="project" value="UniProtKB-KW"/>
</dbReference>
<dbReference type="EMBL" id="MU006790">
    <property type="protein sequence ID" value="KAF2638431.1"/>
    <property type="molecule type" value="Genomic_DNA"/>
</dbReference>
<dbReference type="AlphaFoldDB" id="A0A6A6RUN4"/>
<feature type="domain" description="CCHC-type" evidence="3">
    <location>
        <begin position="109"/>
        <end position="121"/>
    </location>
</feature>
<evidence type="ECO:0000256" key="2">
    <source>
        <dbReference type="SAM" id="MobiDB-lite"/>
    </source>
</evidence>
<keyword evidence="5" id="KW-1185">Reference proteome</keyword>
<gene>
    <name evidence="4" type="ORF">P280DRAFT_84186</name>
</gene>
<organism evidence="4 5">
    <name type="scientific">Massarina eburnea CBS 473.64</name>
    <dbReference type="NCBI Taxonomy" id="1395130"/>
    <lineage>
        <taxon>Eukaryota</taxon>
        <taxon>Fungi</taxon>
        <taxon>Dikarya</taxon>
        <taxon>Ascomycota</taxon>
        <taxon>Pezizomycotina</taxon>
        <taxon>Dothideomycetes</taxon>
        <taxon>Pleosporomycetidae</taxon>
        <taxon>Pleosporales</taxon>
        <taxon>Massarineae</taxon>
        <taxon>Massarinaceae</taxon>
        <taxon>Massarina</taxon>
    </lineage>
</organism>
<dbReference type="Pfam" id="PF00098">
    <property type="entry name" value="zf-CCHC"/>
    <property type="match status" value="1"/>
</dbReference>
<evidence type="ECO:0000313" key="5">
    <source>
        <dbReference type="Proteomes" id="UP000799753"/>
    </source>
</evidence>
<keyword evidence="1" id="KW-0479">Metal-binding</keyword>
<protein>
    <recommendedName>
        <fullName evidence="3">CCHC-type domain-containing protein</fullName>
    </recommendedName>
</protein>
<proteinExistence type="predicted"/>
<feature type="region of interest" description="Disordered" evidence="2">
    <location>
        <begin position="41"/>
        <end position="71"/>
    </location>
</feature>
<dbReference type="PROSITE" id="PS50158">
    <property type="entry name" value="ZF_CCHC"/>
    <property type="match status" value="1"/>
</dbReference>
<keyword evidence="1" id="KW-0862">Zinc</keyword>
<accession>A0A6A6RUN4</accession>
<evidence type="ECO:0000313" key="4">
    <source>
        <dbReference type="EMBL" id="KAF2638431.1"/>
    </source>
</evidence>
<dbReference type="Proteomes" id="UP000799753">
    <property type="component" value="Unassembled WGS sequence"/>
</dbReference>
<dbReference type="InterPro" id="IPR001878">
    <property type="entry name" value="Znf_CCHC"/>
</dbReference>
<evidence type="ECO:0000259" key="3">
    <source>
        <dbReference type="PROSITE" id="PS50158"/>
    </source>
</evidence>
<dbReference type="OrthoDB" id="8026949at2759"/>
<name>A0A6A6RUN4_9PLEO</name>
<evidence type="ECO:0000256" key="1">
    <source>
        <dbReference type="PROSITE-ProRule" id="PRU00047"/>
    </source>
</evidence>
<feature type="compositionally biased region" description="Basic and acidic residues" evidence="2">
    <location>
        <begin position="52"/>
        <end position="62"/>
    </location>
</feature>
<dbReference type="GO" id="GO:0003676">
    <property type="term" value="F:nucleic acid binding"/>
    <property type="evidence" value="ECO:0007669"/>
    <property type="project" value="InterPro"/>
</dbReference>
<keyword evidence="1" id="KW-0863">Zinc-finger</keyword>
<reference evidence="4" key="1">
    <citation type="journal article" date="2020" name="Stud. Mycol.">
        <title>101 Dothideomycetes genomes: a test case for predicting lifestyles and emergence of pathogens.</title>
        <authorList>
            <person name="Haridas S."/>
            <person name="Albert R."/>
            <person name="Binder M."/>
            <person name="Bloem J."/>
            <person name="Labutti K."/>
            <person name="Salamov A."/>
            <person name="Andreopoulos B."/>
            <person name="Baker S."/>
            <person name="Barry K."/>
            <person name="Bills G."/>
            <person name="Bluhm B."/>
            <person name="Cannon C."/>
            <person name="Castanera R."/>
            <person name="Culley D."/>
            <person name="Daum C."/>
            <person name="Ezra D."/>
            <person name="Gonzalez J."/>
            <person name="Henrissat B."/>
            <person name="Kuo A."/>
            <person name="Liang C."/>
            <person name="Lipzen A."/>
            <person name="Lutzoni F."/>
            <person name="Magnuson J."/>
            <person name="Mondo S."/>
            <person name="Nolan M."/>
            <person name="Ohm R."/>
            <person name="Pangilinan J."/>
            <person name="Park H.-J."/>
            <person name="Ramirez L."/>
            <person name="Alfaro M."/>
            <person name="Sun H."/>
            <person name="Tritt A."/>
            <person name="Yoshinaga Y."/>
            <person name="Zwiers L.-H."/>
            <person name="Turgeon B."/>
            <person name="Goodwin S."/>
            <person name="Spatafora J."/>
            <person name="Crous P."/>
            <person name="Grigoriev I."/>
        </authorList>
    </citation>
    <scope>NUCLEOTIDE SEQUENCE</scope>
    <source>
        <strain evidence="4">CBS 473.64</strain>
    </source>
</reference>